<feature type="transmembrane region" description="Helical" evidence="7">
    <location>
        <begin position="450"/>
        <end position="474"/>
    </location>
</feature>
<feature type="transmembrane region" description="Helical" evidence="7">
    <location>
        <begin position="340"/>
        <end position="364"/>
    </location>
</feature>
<evidence type="ECO:0000259" key="8">
    <source>
        <dbReference type="Pfam" id="PF02687"/>
    </source>
</evidence>
<evidence type="ECO:0000313" key="9">
    <source>
        <dbReference type="EMBL" id="GAA4684113.1"/>
    </source>
</evidence>
<feature type="transmembrane region" description="Helical" evidence="7">
    <location>
        <begin position="384"/>
        <end position="413"/>
    </location>
</feature>
<evidence type="ECO:0000256" key="7">
    <source>
        <dbReference type="SAM" id="Phobius"/>
    </source>
</evidence>
<comment type="caution">
    <text evidence="9">The sequence shown here is derived from an EMBL/GenBank/DDBJ whole genome shotgun (WGS) entry which is preliminary data.</text>
</comment>
<dbReference type="InterPro" id="IPR051447">
    <property type="entry name" value="Lipoprotein-release_system"/>
</dbReference>
<keyword evidence="3" id="KW-1003">Cell membrane</keyword>
<evidence type="ECO:0000256" key="6">
    <source>
        <dbReference type="ARBA" id="ARBA00023136"/>
    </source>
</evidence>
<comment type="similarity">
    <text evidence="2">Belongs to the ABC-4 integral membrane protein family. LolC/E subfamily.</text>
</comment>
<protein>
    <recommendedName>
        <fullName evidence="8">ABC3 transporter permease C-terminal domain-containing protein</fullName>
    </recommendedName>
</protein>
<evidence type="ECO:0000256" key="3">
    <source>
        <dbReference type="ARBA" id="ARBA00022475"/>
    </source>
</evidence>
<evidence type="ECO:0000256" key="2">
    <source>
        <dbReference type="ARBA" id="ARBA00005236"/>
    </source>
</evidence>
<feature type="transmembrane region" description="Helical" evidence="7">
    <location>
        <begin position="290"/>
        <end position="312"/>
    </location>
</feature>
<dbReference type="Pfam" id="PF02687">
    <property type="entry name" value="FtsX"/>
    <property type="match status" value="1"/>
</dbReference>
<dbReference type="InterPro" id="IPR003838">
    <property type="entry name" value="ABC3_permease_C"/>
</dbReference>
<evidence type="ECO:0000313" key="10">
    <source>
        <dbReference type="Proteomes" id="UP001500325"/>
    </source>
</evidence>
<keyword evidence="5 7" id="KW-1133">Transmembrane helix</keyword>
<feature type="transmembrane region" description="Helical" evidence="7">
    <location>
        <begin position="30"/>
        <end position="51"/>
    </location>
</feature>
<feature type="domain" description="ABC3 transporter permease C-terminal" evidence="8">
    <location>
        <begin position="673"/>
        <end position="791"/>
    </location>
</feature>
<keyword evidence="6 7" id="KW-0472">Membrane</keyword>
<organism evidence="9 10">
    <name type="scientific">Pseudonocardia yuanmonensis</name>
    <dbReference type="NCBI Taxonomy" id="1095914"/>
    <lineage>
        <taxon>Bacteria</taxon>
        <taxon>Bacillati</taxon>
        <taxon>Actinomycetota</taxon>
        <taxon>Actinomycetes</taxon>
        <taxon>Pseudonocardiales</taxon>
        <taxon>Pseudonocardiaceae</taxon>
        <taxon>Pseudonocardia</taxon>
    </lineage>
</organism>
<dbReference type="Proteomes" id="UP001500325">
    <property type="component" value="Unassembled WGS sequence"/>
</dbReference>
<dbReference type="EMBL" id="BAABIC010000005">
    <property type="protein sequence ID" value="GAA4684113.1"/>
    <property type="molecule type" value="Genomic_DNA"/>
</dbReference>
<name>A0ABP8W884_9PSEU</name>
<gene>
    <name evidence="9" type="ORF">GCM10023215_18500</name>
</gene>
<dbReference type="PANTHER" id="PTHR30489">
    <property type="entry name" value="LIPOPROTEIN-RELEASING SYSTEM TRANSMEMBRANE PROTEIN LOLE"/>
    <property type="match status" value="1"/>
</dbReference>
<comment type="subcellular location">
    <subcellularLocation>
        <location evidence="1">Cell membrane</location>
        <topology evidence="1">Multi-pass membrane protein</topology>
    </subcellularLocation>
</comment>
<keyword evidence="10" id="KW-1185">Reference proteome</keyword>
<feature type="transmembrane region" description="Helical" evidence="7">
    <location>
        <begin position="758"/>
        <end position="782"/>
    </location>
</feature>
<evidence type="ECO:0000256" key="5">
    <source>
        <dbReference type="ARBA" id="ARBA00022989"/>
    </source>
</evidence>
<sequence>MKVGGTGSGGGWFGIRAVALAELRSGLRALLALGLIAGVVGGLLLGAAVVADRTGSAYPRLVERSGLDDARAYLPADLPEVTAGFASLPGVEESWTAYAWIAQIAGPTLQYTSVIAGPERPDDLVTPVIVAGRAPRVEAADELLVGEPLAAAAGLHVGDRITLKMLTLRQVARFDVGFGEPEGATRRMTVVGIGRMPSWNGPLGDSMSTPAFAAQNAGAAGGRSGFARLAYTGDAVADAALRDRFVAALARSYEGLPRPLIVGNYVPEVPVFPTTDADPAVAAAERVLGIGLWGFALVVAVGGCVVVGQGLVRHHARGAGDQRVENALGMTTAERIGARVLAASAGAGVAAVVAGGMTLAAGAIEPIGSQARFEPDTGFRPVWGTILGGASVVLLCFLALAAGTAALAGRAAVTRPLPGRHRPARWAVRWPPLFVGLRLALRGRAVPGTIGLPAAITATGIAVTVAGIVASTMLGASLQRLVDTPARYGFTSDLTIADAREPDMAALVADPRVAGLTEVETGRVTIDPARSRQIDAYAHVERKGEIPVSLVSGRLPAVPGEVAVGARVAVREQLGIGDSVEVTSSDGHTARLTVTGVAVPQPERGAPLGEGLLMTPDQLSELFRQPLASAHVLAAPGQAGALYADLARRLEVHLPGMPPEIDTLAGLLRLPEILAMLLAAVAVAGLVHTLISAVRRHTRDAALLSVLGATPAQVRAALGVLAGTTVLPGVAFGVLLGLGGGRLLWWQVASQTGVAPDVAVPVWPIALIIPAVLVGSLVLGAVPAVRMAREPVAASLRTG</sequence>
<proteinExistence type="inferred from homology"/>
<feature type="transmembrane region" description="Helical" evidence="7">
    <location>
        <begin position="673"/>
        <end position="695"/>
    </location>
</feature>
<dbReference type="PANTHER" id="PTHR30489:SF0">
    <property type="entry name" value="LIPOPROTEIN-RELEASING SYSTEM TRANSMEMBRANE PROTEIN LOLE"/>
    <property type="match status" value="1"/>
</dbReference>
<keyword evidence="4 7" id="KW-0812">Transmembrane</keyword>
<reference evidence="10" key="1">
    <citation type="journal article" date="2019" name="Int. J. Syst. Evol. Microbiol.">
        <title>The Global Catalogue of Microorganisms (GCM) 10K type strain sequencing project: providing services to taxonomists for standard genome sequencing and annotation.</title>
        <authorList>
            <consortium name="The Broad Institute Genomics Platform"/>
            <consortium name="The Broad Institute Genome Sequencing Center for Infectious Disease"/>
            <person name="Wu L."/>
            <person name="Ma J."/>
        </authorList>
    </citation>
    <scope>NUCLEOTIDE SEQUENCE [LARGE SCALE GENOMIC DNA]</scope>
    <source>
        <strain evidence="10">JCM 18055</strain>
    </source>
</reference>
<evidence type="ECO:0000256" key="4">
    <source>
        <dbReference type="ARBA" id="ARBA00022692"/>
    </source>
</evidence>
<feature type="transmembrane region" description="Helical" evidence="7">
    <location>
        <begin position="716"/>
        <end position="738"/>
    </location>
</feature>
<accession>A0ABP8W884</accession>
<evidence type="ECO:0000256" key="1">
    <source>
        <dbReference type="ARBA" id="ARBA00004651"/>
    </source>
</evidence>